<sequence>MFVPVYPGVAGNGHVRLSGGSVRILAVCEDKSAITAAPIDRCPQSVVRMLTEGCPPGVL</sequence>
<accession>A0A0P9PZ98</accession>
<protein>
    <submittedName>
        <fullName evidence="1">Uncharacterized protein</fullName>
    </submittedName>
</protein>
<organism evidence="1 2">
    <name type="scientific">Pseudomonas amygdali pv. dendropanacis</name>
    <dbReference type="NCBI Taxonomy" id="235272"/>
    <lineage>
        <taxon>Bacteria</taxon>
        <taxon>Pseudomonadati</taxon>
        <taxon>Pseudomonadota</taxon>
        <taxon>Gammaproteobacteria</taxon>
        <taxon>Pseudomonadales</taxon>
        <taxon>Pseudomonadaceae</taxon>
        <taxon>Pseudomonas</taxon>
        <taxon>Pseudomonas amygdali</taxon>
    </lineage>
</organism>
<proteinExistence type="predicted"/>
<dbReference type="PATRIC" id="fig|235272.12.peg.2544"/>
<reference evidence="1 2" key="1">
    <citation type="submission" date="2015-09" db="EMBL/GenBank/DDBJ databases">
        <title>Genome announcement of multiple Pseudomonas syringae strains.</title>
        <authorList>
            <person name="Thakur S."/>
            <person name="Wang P.W."/>
            <person name="Gong Y."/>
            <person name="Weir B.S."/>
            <person name="Guttman D.S."/>
        </authorList>
    </citation>
    <scope>NUCLEOTIDE SEQUENCE [LARGE SCALE GENOMIC DNA]</scope>
    <source>
        <strain evidence="1 2">ICMP9150</strain>
    </source>
</reference>
<name>A0A0P9PZ98_PSEA0</name>
<evidence type="ECO:0000313" key="2">
    <source>
        <dbReference type="Proteomes" id="UP000050346"/>
    </source>
</evidence>
<comment type="caution">
    <text evidence="1">The sequence shown here is derived from an EMBL/GenBank/DDBJ whole genome shotgun (WGS) entry which is preliminary data.</text>
</comment>
<gene>
    <name evidence="1" type="ORF">ALO71_102196</name>
</gene>
<evidence type="ECO:0000313" key="1">
    <source>
        <dbReference type="EMBL" id="KPX19890.1"/>
    </source>
</evidence>
<dbReference type="EMBL" id="LJQG01000140">
    <property type="protein sequence ID" value="KPX19890.1"/>
    <property type="molecule type" value="Genomic_DNA"/>
</dbReference>
<dbReference type="Proteomes" id="UP000050346">
    <property type="component" value="Unassembled WGS sequence"/>
</dbReference>
<dbReference type="AlphaFoldDB" id="A0A0P9PZ98"/>